<feature type="compositionally biased region" description="Basic residues" evidence="1">
    <location>
        <begin position="532"/>
        <end position="541"/>
    </location>
</feature>
<dbReference type="RefSeq" id="WP_406699342.1">
    <property type="nucleotide sequence ID" value="NZ_CP155447.1"/>
</dbReference>
<feature type="domain" description="Glycoamylase-like" evidence="3">
    <location>
        <begin position="266"/>
        <end position="431"/>
    </location>
</feature>
<name>A0AAU7CN02_9BACT</name>
<dbReference type="Pfam" id="PF10091">
    <property type="entry name" value="Glycoamylase"/>
    <property type="match status" value="1"/>
</dbReference>
<organism evidence="4">
    <name type="scientific">Singulisphaera sp. Ch08</name>
    <dbReference type="NCBI Taxonomy" id="3120278"/>
    <lineage>
        <taxon>Bacteria</taxon>
        <taxon>Pseudomonadati</taxon>
        <taxon>Planctomycetota</taxon>
        <taxon>Planctomycetia</taxon>
        <taxon>Isosphaerales</taxon>
        <taxon>Isosphaeraceae</taxon>
        <taxon>Singulisphaera</taxon>
    </lineage>
</organism>
<reference evidence="4" key="1">
    <citation type="submission" date="2024-05" db="EMBL/GenBank/DDBJ databases">
        <title>Planctomycetes of the genus Singulisphaera possess chitinolytic capabilities.</title>
        <authorList>
            <person name="Ivanova A."/>
        </authorList>
    </citation>
    <scope>NUCLEOTIDE SEQUENCE</scope>
    <source>
        <strain evidence="4">Ch08T</strain>
    </source>
</reference>
<evidence type="ECO:0000256" key="2">
    <source>
        <dbReference type="SAM" id="SignalP"/>
    </source>
</evidence>
<sequence>MIPHKVAATMALTLFSPAIARAEPNAIGTADRAQLASYARDTWRSIEAITSGVDLPADALRREGDVWIPTGLTSPSNVAAYLWSTLAAESLGLITRDEAGQRLSRTLEALARLERSNGFYYNWYDPVSGAKSLTWPGGGLVRPFLSSVDNGWLAAALMVINNVRPDLRPAVDPLLDPMNFAFFYNPYDAANPIAHPGLLRGGYWPEDQMFTEFHYGTLNTEPRIASYVGIARGQLPGEHYYRMQRAGVSPGAPTRIHAGVPVVQGTQEVRGIRLVPTWDGTMFEALMVTLFVPEAEWAPESWGINHPLYVKAQIEYGQNDPRLGFWGVSASCDPDGGYHAFGIPGLGAWSQMNPAAQAREGVVTPHASLLALRYAPAEAMANLRALAERFPIYNNHGFMDSVDVMTGRVSDRVLILDQGMILAAIANALNGDVLIRAFSDGAVEAAVRPLIAPERFEAGLALKTTLRTPQVVPVHETNPSVIAAGTEWLSDLASVPPIPSPHLGHGRKATKVPFALRDTPEATIETGPTQPQKRRSRKGRRTKEPQSADQELLAQVPLPDGSLA</sequence>
<dbReference type="EMBL" id="CP155447">
    <property type="protein sequence ID" value="XBH06492.1"/>
    <property type="molecule type" value="Genomic_DNA"/>
</dbReference>
<dbReference type="InterPro" id="IPR019282">
    <property type="entry name" value="Glycoamylase-like_cons_dom"/>
</dbReference>
<accession>A0AAU7CN02</accession>
<keyword evidence="2" id="KW-0732">Signal</keyword>
<proteinExistence type="predicted"/>
<protein>
    <submittedName>
        <fullName evidence="4">Glucoamylase family protein</fullName>
    </submittedName>
</protein>
<dbReference type="AlphaFoldDB" id="A0AAU7CN02"/>
<evidence type="ECO:0000256" key="1">
    <source>
        <dbReference type="SAM" id="MobiDB-lite"/>
    </source>
</evidence>
<feature type="chain" id="PRO_5043795264" evidence="2">
    <location>
        <begin position="23"/>
        <end position="564"/>
    </location>
</feature>
<feature type="region of interest" description="Disordered" evidence="1">
    <location>
        <begin position="514"/>
        <end position="564"/>
    </location>
</feature>
<feature type="signal peptide" evidence="2">
    <location>
        <begin position="1"/>
        <end position="22"/>
    </location>
</feature>
<evidence type="ECO:0000259" key="3">
    <source>
        <dbReference type="Pfam" id="PF10091"/>
    </source>
</evidence>
<gene>
    <name evidence="4" type="ORF">V5E97_10765</name>
</gene>
<evidence type="ECO:0000313" key="4">
    <source>
        <dbReference type="EMBL" id="XBH06492.1"/>
    </source>
</evidence>
<dbReference type="Gene3D" id="1.50.10.140">
    <property type="match status" value="1"/>
</dbReference>